<keyword evidence="11" id="KW-1185">Reference proteome</keyword>
<organism evidence="10 11">
    <name type="scientific">Candidatus Burkholderia verschuerenii</name>
    <dbReference type="NCBI Taxonomy" id="242163"/>
    <lineage>
        <taxon>Bacteria</taxon>
        <taxon>Pseudomonadati</taxon>
        <taxon>Pseudomonadota</taxon>
        <taxon>Betaproteobacteria</taxon>
        <taxon>Burkholderiales</taxon>
        <taxon>Burkholderiaceae</taxon>
        <taxon>Burkholderia</taxon>
    </lineage>
</organism>
<name>A0A0L0M8J8_9BURK</name>
<dbReference type="PROSITE" id="PS50293">
    <property type="entry name" value="TPR_REGION"/>
    <property type="match status" value="2"/>
</dbReference>
<dbReference type="InterPro" id="IPR011990">
    <property type="entry name" value="TPR-like_helical_dom_sf"/>
</dbReference>
<dbReference type="Proteomes" id="UP000036959">
    <property type="component" value="Unassembled WGS sequence"/>
</dbReference>
<evidence type="ECO:0000313" key="11">
    <source>
        <dbReference type="Proteomes" id="UP000036959"/>
    </source>
</evidence>
<feature type="repeat" description="TPR" evidence="8">
    <location>
        <begin position="209"/>
        <end position="242"/>
    </location>
</feature>
<comment type="caution">
    <text evidence="10">The sequence shown here is derived from an EMBL/GenBank/DDBJ whole genome shotgun (WGS) entry which is preliminary data.</text>
</comment>
<dbReference type="PROSITE" id="PS50005">
    <property type="entry name" value="TPR"/>
    <property type="match status" value="7"/>
</dbReference>
<feature type="repeat" description="TPR" evidence="8">
    <location>
        <begin position="277"/>
        <end position="310"/>
    </location>
</feature>
<evidence type="ECO:0000256" key="7">
    <source>
        <dbReference type="ARBA" id="ARBA00022803"/>
    </source>
</evidence>
<proteinExistence type="inferred from homology"/>
<evidence type="ECO:0000259" key="9">
    <source>
        <dbReference type="Pfam" id="PF13844"/>
    </source>
</evidence>
<evidence type="ECO:0000313" key="10">
    <source>
        <dbReference type="EMBL" id="KND58688.1"/>
    </source>
</evidence>
<feature type="repeat" description="TPR" evidence="8">
    <location>
        <begin position="345"/>
        <end position="378"/>
    </location>
</feature>
<keyword evidence="6" id="KW-0677">Repeat</keyword>
<dbReference type="SMART" id="SM00028">
    <property type="entry name" value="TPR"/>
    <property type="match status" value="12"/>
</dbReference>
<evidence type="ECO:0000256" key="5">
    <source>
        <dbReference type="ARBA" id="ARBA00022679"/>
    </source>
</evidence>
<feature type="domain" description="O-GlcNAc transferase C-terminal" evidence="9">
    <location>
        <begin position="494"/>
        <end position="652"/>
    </location>
</feature>
<dbReference type="Pfam" id="PF13432">
    <property type="entry name" value="TPR_16"/>
    <property type="match status" value="3"/>
</dbReference>
<dbReference type="Pfam" id="PF13181">
    <property type="entry name" value="TPR_8"/>
    <property type="match status" value="1"/>
</dbReference>
<dbReference type="OrthoDB" id="101857at2"/>
<protein>
    <recommendedName>
        <fullName evidence="3">protein O-GlcNAc transferase</fullName>
        <ecNumber evidence="3">2.4.1.255</ecNumber>
    </recommendedName>
</protein>
<feature type="repeat" description="TPR" evidence="8">
    <location>
        <begin position="73"/>
        <end position="106"/>
    </location>
</feature>
<dbReference type="PANTHER" id="PTHR44835">
    <property type="entry name" value="UDP-N-ACETYLGLUCOSAMINE--PEPTIDE N-ACETYLGLUCOSAMINYLTRANSFERASE SPINDLY-RELATED"/>
    <property type="match status" value="1"/>
</dbReference>
<feature type="repeat" description="TPR" evidence="8">
    <location>
        <begin position="107"/>
        <end position="140"/>
    </location>
</feature>
<dbReference type="PANTHER" id="PTHR44835:SF1">
    <property type="entry name" value="PROTEIN O-GLCNAC TRANSFERASE"/>
    <property type="match status" value="1"/>
</dbReference>
<comment type="similarity">
    <text evidence="2">Belongs to the glycosyltransferase 41 family. O-GlcNAc transferase subfamily.</text>
</comment>
<dbReference type="RefSeq" id="WP_050455213.1">
    <property type="nucleotide sequence ID" value="NZ_LFJJ01000173.1"/>
</dbReference>
<dbReference type="EMBL" id="LFJJ01000173">
    <property type="protein sequence ID" value="KND58688.1"/>
    <property type="molecule type" value="Genomic_DNA"/>
</dbReference>
<dbReference type="SUPFAM" id="SSF48452">
    <property type="entry name" value="TPR-like"/>
    <property type="match status" value="2"/>
</dbReference>
<dbReference type="InterPro" id="IPR019734">
    <property type="entry name" value="TPR_rpt"/>
</dbReference>
<comment type="pathway">
    <text evidence="1">Protein modification; protein glycosylation.</text>
</comment>
<sequence length="736" mass="81597">MSADSSLYHAAAAPQYTRSLFVDALATLKPLLSSLTSNVEALNLAAICCFRLNRLDEAEAHWRRAITVDPAYTGGYGNLGNLLMAKGDLSGAEAVYRRAIEHQPDFAQAHYNLGNLLSQTGRRNEAQAALRRAIDIQPDFAEAHNNLGNLLRDDGRIAEAEAAYLGAIDARPDYVDAHRNLASLLRSDGRTREARIVLRRARAALPDSAEILCSLGDLLREQGNPARAVVCFRRAVTLRPDSIDAQCGLGYTLLASDEVEQARLAFDAAISVDANSVNAQTGLAQTLEREDKLDDAGRAWRRAIAMEPGNAEAHGSLATVLHGLGELSGAEAACRNALSIRPHFPEVLYNLGVILTEQNRLPEAAKEFEQAITLRPDYVAPRVSLGRLLRDLGRLSDAEAILREALALNADVTGAHTNVAGVLKDMGRMDEAMEHFYRAVDCDPQDVRAHCNLNYALTYHAEDPRDILDSCLRFAARHETPWLSQAPAYGNARDPERRLRIGYVAPDFNAHCQSMFTAPVFARHDHANYEIFCYSSSIHDDITAKIRPTTYVWRDVQTLSDERLAQVIRDDGIDVLVDLTLHMSRARPLLFARRPAPVQVQWLGYPGTTGSSAIRYRLSDPWIDPPDRPEFEAFYSERTLRLPETFWCYDVRATSPDVGPLPAHRNGHITFGCLNNPCKASPRTLRIWARVLDAVPDSRLILLANDGPRERYLEELSALGVEPSRIEFVGYQARDT</sequence>
<accession>A0A0L0M8J8</accession>
<dbReference type="Pfam" id="PF13844">
    <property type="entry name" value="Glyco_transf_41"/>
    <property type="match status" value="1"/>
</dbReference>
<dbReference type="InterPro" id="IPR051939">
    <property type="entry name" value="Glycosyltr_41/O-GlcNAc_trsf"/>
</dbReference>
<feature type="repeat" description="TPR" evidence="8">
    <location>
        <begin position="141"/>
        <end position="174"/>
    </location>
</feature>
<evidence type="ECO:0000256" key="8">
    <source>
        <dbReference type="PROSITE-ProRule" id="PRU00339"/>
    </source>
</evidence>
<reference evidence="11" key="1">
    <citation type="submission" date="2015-06" db="EMBL/GenBank/DDBJ databases">
        <title>Comparative genomics of Burkholderia leaf nodule symbionts.</title>
        <authorList>
            <person name="Carlier A."/>
            <person name="Eberl L."/>
            <person name="Pinto-Carbo M."/>
        </authorList>
    </citation>
    <scope>NUCLEOTIDE SEQUENCE [LARGE SCALE GENOMIC DNA]</scope>
    <source>
        <strain evidence="11">UZHbot4</strain>
    </source>
</reference>
<dbReference type="Pfam" id="PF07721">
    <property type="entry name" value="TPR_4"/>
    <property type="match status" value="1"/>
</dbReference>
<dbReference type="PATRIC" id="fig|242163.4.peg.2054"/>
<dbReference type="Gene3D" id="1.25.40.10">
    <property type="entry name" value="Tetratricopeptide repeat domain"/>
    <property type="match status" value="4"/>
</dbReference>
<dbReference type="EC" id="2.4.1.255" evidence="3"/>
<dbReference type="GO" id="GO:0097363">
    <property type="term" value="F:protein O-acetylglucosaminyltransferase activity"/>
    <property type="evidence" value="ECO:0007669"/>
    <property type="project" value="UniProtKB-EC"/>
</dbReference>
<keyword evidence="4" id="KW-0328">Glycosyltransferase</keyword>
<dbReference type="AlphaFoldDB" id="A0A0L0M8J8"/>
<evidence type="ECO:0000256" key="4">
    <source>
        <dbReference type="ARBA" id="ARBA00022676"/>
    </source>
</evidence>
<keyword evidence="5" id="KW-0808">Transferase</keyword>
<dbReference type="Pfam" id="PF14559">
    <property type="entry name" value="TPR_19"/>
    <property type="match status" value="2"/>
</dbReference>
<dbReference type="InterPro" id="IPR029489">
    <property type="entry name" value="OGT/SEC/SPY_C"/>
</dbReference>
<dbReference type="Gene3D" id="3.40.50.2000">
    <property type="entry name" value="Glycogen Phosphorylase B"/>
    <property type="match status" value="1"/>
</dbReference>
<evidence type="ECO:0000256" key="2">
    <source>
        <dbReference type="ARBA" id="ARBA00005386"/>
    </source>
</evidence>
<evidence type="ECO:0000256" key="1">
    <source>
        <dbReference type="ARBA" id="ARBA00004922"/>
    </source>
</evidence>
<evidence type="ECO:0000256" key="6">
    <source>
        <dbReference type="ARBA" id="ARBA00022737"/>
    </source>
</evidence>
<gene>
    <name evidence="10" type="ORF">BVER_03172c</name>
</gene>
<dbReference type="GO" id="GO:0042802">
    <property type="term" value="F:identical protein binding"/>
    <property type="evidence" value="ECO:0007669"/>
    <property type="project" value="InterPro"/>
</dbReference>
<dbReference type="InterPro" id="IPR011717">
    <property type="entry name" value="TPR-4"/>
</dbReference>
<evidence type="ECO:0000256" key="3">
    <source>
        <dbReference type="ARBA" id="ARBA00011970"/>
    </source>
</evidence>
<feature type="repeat" description="TPR" evidence="8">
    <location>
        <begin position="413"/>
        <end position="446"/>
    </location>
</feature>
<keyword evidence="7 8" id="KW-0802">TPR repeat</keyword>
<dbReference type="Gene3D" id="3.40.50.11380">
    <property type="match status" value="1"/>
</dbReference>